<dbReference type="GO" id="GO:0020037">
    <property type="term" value="F:heme binding"/>
    <property type="evidence" value="ECO:0007669"/>
    <property type="project" value="InterPro"/>
</dbReference>
<evidence type="ECO:0000313" key="10">
    <source>
        <dbReference type="WBParaSite" id="maker-uti_cns_0000210-snap-gene-1.2-mRNA-1"/>
    </source>
</evidence>
<dbReference type="PANTHER" id="PTHR24300:SF403">
    <property type="entry name" value="CYTOCHROME P450 306A1"/>
    <property type="match status" value="1"/>
</dbReference>
<protein>
    <submittedName>
        <fullName evidence="10 11">Unspecific monooxygenase</fullName>
    </submittedName>
</protein>
<keyword evidence="3 7" id="KW-0479">Metal-binding</keyword>
<dbReference type="WBParaSite" id="maker-uti_cns_0000210-snap-gene-1.2-mRNA-1">
    <property type="protein sequence ID" value="maker-uti_cns_0000210-snap-gene-1.2-mRNA-1"/>
    <property type="gene ID" value="maker-uti_cns_0000210-snap-gene-1.2"/>
</dbReference>
<dbReference type="InterPro" id="IPR017972">
    <property type="entry name" value="Cyt_P450_CS"/>
</dbReference>
<dbReference type="STRING" id="282301.A0A1I8FXQ7"/>
<evidence type="ECO:0000256" key="8">
    <source>
        <dbReference type="RuleBase" id="RU000461"/>
    </source>
</evidence>
<organism evidence="9 12">
    <name type="scientific">Macrostomum lignano</name>
    <dbReference type="NCBI Taxonomy" id="282301"/>
    <lineage>
        <taxon>Eukaryota</taxon>
        <taxon>Metazoa</taxon>
        <taxon>Spiralia</taxon>
        <taxon>Lophotrochozoa</taxon>
        <taxon>Platyhelminthes</taxon>
        <taxon>Rhabditophora</taxon>
        <taxon>Macrostomorpha</taxon>
        <taxon>Macrostomida</taxon>
        <taxon>Macrostomidae</taxon>
        <taxon>Macrostomum</taxon>
    </lineage>
</organism>
<dbReference type="InterPro" id="IPR002401">
    <property type="entry name" value="Cyt_P450_E_grp-I"/>
</dbReference>
<dbReference type="Pfam" id="PF00067">
    <property type="entry name" value="p450"/>
    <property type="match status" value="1"/>
</dbReference>
<evidence type="ECO:0000256" key="6">
    <source>
        <dbReference type="ARBA" id="ARBA00023033"/>
    </source>
</evidence>
<dbReference type="GO" id="GO:0016712">
    <property type="term" value="F:oxidoreductase activity, acting on paired donors, with incorporation or reduction of molecular oxygen, reduced flavin or flavoprotein as one donor, and incorporation of one atom of oxygen"/>
    <property type="evidence" value="ECO:0007669"/>
    <property type="project" value="TreeGrafter"/>
</dbReference>
<dbReference type="Proteomes" id="UP000095280">
    <property type="component" value="Unplaced"/>
</dbReference>
<dbReference type="GO" id="GO:0005737">
    <property type="term" value="C:cytoplasm"/>
    <property type="evidence" value="ECO:0007669"/>
    <property type="project" value="TreeGrafter"/>
</dbReference>
<dbReference type="PROSITE" id="PS00086">
    <property type="entry name" value="CYTOCHROME_P450"/>
    <property type="match status" value="1"/>
</dbReference>
<reference evidence="10 11" key="1">
    <citation type="submission" date="2016-11" db="UniProtKB">
        <authorList>
            <consortium name="WormBaseParasite"/>
        </authorList>
    </citation>
    <scope>IDENTIFICATION</scope>
</reference>
<dbReference type="PRINTS" id="PR00385">
    <property type="entry name" value="P450"/>
</dbReference>
<keyword evidence="6 8" id="KW-0503">Monooxygenase</keyword>
<evidence type="ECO:0000256" key="7">
    <source>
        <dbReference type="PIRSR" id="PIRSR602401-1"/>
    </source>
</evidence>
<evidence type="ECO:0000313" key="9">
    <source>
        <dbReference type="Proteomes" id="UP000095280"/>
    </source>
</evidence>
<evidence type="ECO:0000313" key="12">
    <source>
        <dbReference type="WBParaSite" id="maker-uti_cns_0000247-snap-gene-0.15-mRNA-1"/>
    </source>
</evidence>
<dbReference type="Gene3D" id="1.10.630.10">
    <property type="entry name" value="Cytochrome P450"/>
    <property type="match status" value="1"/>
</dbReference>
<evidence type="ECO:0000256" key="4">
    <source>
        <dbReference type="ARBA" id="ARBA00023002"/>
    </source>
</evidence>
<comment type="similarity">
    <text evidence="2 8">Belongs to the cytochrome P450 family.</text>
</comment>
<dbReference type="PANTHER" id="PTHR24300">
    <property type="entry name" value="CYTOCHROME P450 508A4-RELATED"/>
    <property type="match status" value="1"/>
</dbReference>
<keyword evidence="9" id="KW-1185">Reference proteome</keyword>
<dbReference type="InterPro" id="IPR001128">
    <property type="entry name" value="Cyt_P450"/>
</dbReference>
<dbReference type="AlphaFoldDB" id="A0A1I8FXQ7"/>
<dbReference type="WBParaSite" id="maker-uti_cns_0000210-snap-gene-1.9-mRNA-1">
    <property type="protein sequence ID" value="maker-uti_cns_0000210-snap-gene-1.9-mRNA-1"/>
    <property type="gene ID" value="maker-uti_cns_0000210-snap-gene-1.9"/>
</dbReference>
<sequence length="504" mass="55980">MEPMTIALAVGAALFGYFAAKKLRSPSNLPPGPPAVPIFGSSLWIQFPMRCWILKTPQLYGQVCTFVLDGRRICVLNSYEAVREAFLTHSSNFSGRQVNIFTTKVLGNSGLLAGDGPKWKQLRRFSLQALRDFGFGKSGSEETIAREAQELIAALESSNGQPTSTSVPFNKAVSNVICSLVFGSRVADEDPSFEEKLSLINKLTQTSAESRHPLLTITMAFQRFLSPELVLSMPFPKKMVGIFNSVFNFCQGQIDAKEAAYNTADEPRDYIEAFLAERHRLTDAPQDAKAHLSNKNLQVSISDLFVAGTDTTANSLRWIALHLALNSDLQERLASYVKDKLGDRPPVMGDRPNLPLIEAFIHEAQRYYTLVPTGVPHRTTADAELLGYFIPKDTVVFSNIQAVHSDPTNFPDPETFDPDRFIDSAGKFRPSERIIPFSIGKRSCLGESLARMELFLFAVSLVQAFRIGIPDSESNRLDEIRRYSGGVVHSPGPHELIFQRRDDD</sequence>
<dbReference type="GO" id="GO:0006082">
    <property type="term" value="P:organic acid metabolic process"/>
    <property type="evidence" value="ECO:0007669"/>
    <property type="project" value="TreeGrafter"/>
</dbReference>
<keyword evidence="4 8" id="KW-0560">Oxidoreductase</keyword>
<dbReference type="InterPro" id="IPR050182">
    <property type="entry name" value="Cytochrome_P450_fam2"/>
</dbReference>
<name>A0A1I8FXQ7_9PLAT</name>
<evidence type="ECO:0000256" key="1">
    <source>
        <dbReference type="ARBA" id="ARBA00001971"/>
    </source>
</evidence>
<accession>A0A1I8FXQ7</accession>
<dbReference type="PRINTS" id="PR00463">
    <property type="entry name" value="EP450I"/>
</dbReference>
<dbReference type="FunFam" id="1.10.630.10:FF:000036">
    <property type="entry name" value="CYtochrome P450 family"/>
    <property type="match status" value="1"/>
</dbReference>
<feature type="binding site" description="axial binding residue" evidence="7">
    <location>
        <position position="444"/>
    </location>
    <ligand>
        <name>heme</name>
        <dbReference type="ChEBI" id="CHEBI:30413"/>
    </ligand>
    <ligandPart>
        <name>Fe</name>
        <dbReference type="ChEBI" id="CHEBI:18248"/>
    </ligandPart>
</feature>
<keyword evidence="5 7" id="KW-0408">Iron</keyword>
<proteinExistence type="inferred from homology"/>
<keyword evidence="7 8" id="KW-0349">Heme</keyword>
<dbReference type="GO" id="GO:0006805">
    <property type="term" value="P:xenobiotic metabolic process"/>
    <property type="evidence" value="ECO:0007669"/>
    <property type="project" value="TreeGrafter"/>
</dbReference>
<evidence type="ECO:0000256" key="5">
    <source>
        <dbReference type="ARBA" id="ARBA00023004"/>
    </source>
</evidence>
<evidence type="ECO:0000256" key="3">
    <source>
        <dbReference type="ARBA" id="ARBA00022723"/>
    </source>
</evidence>
<dbReference type="GO" id="GO:0005506">
    <property type="term" value="F:iron ion binding"/>
    <property type="evidence" value="ECO:0007669"/>
    <property type="project" value="InterPro"/>
</dbReference>
<dbReference type="InterPro" id="IPR036396">
    <property type="entry name" value="Cyt_P450_sf"/>
</dbReference>
<dbReference type="WBParaSite" id="maker-uti_cns_0000247-snap-gene-0.15-mRNA-1">
    <property type="protein sequence ID" value="maker-uti_cns_0000247-snap-gene-0.15-mRNA-1"/>
    <property type="gene ID" value="maker-uti_cns_0000247-snap-gene-0.15"/>
</dbReference>
<dbReference type="OrthoDB" id="639466at2759"/>
<dbReference type="SUPFAM" id="SSF48264">
    <property type="entry name" value="Cytochrome P450"/>
    <property type="match status" value="1"/>
</dbReference>
<comment type="cofactor">
    <cofactor evidence="1 7">
        <name>heme</name>
        <dbReference type="ChEBI" id="CHEBI:30413"/>
    </cofactor>
</comment>
<dbReference type="GO" id="GO:0008395">
    <property type="term" value="F:steroid hydroxylase activity"/>
    <property type="evidence" value="ECO:0007669"/>
    <property type="project" value="TreeGrafter"/>
</dbReference>
<evidence type="ECO:0000313" key="11">
    <source>
        <dbReference type="WBParaSite" id="maker-uti_cns_0000210-snap-gene-1.9-mRNA-1"/>
    </source>
</evidence>
<evidence type="ECO:0000256" key="2">
    <source>
        <dbReference type="ARBA" id="ARBA00010617"/>
    </source>
</evidence>